<name>A0A151XEQ9_9HYME</name>
<gene>
    <name evidence="1" type="ORF">ALC60_02406</name>
</gene>
<evidence type="ECO:0000313" key="1">
    <source>
        <dbReference type="EMBL" id="KYQ58758.1"/>
    </source>
</evidence>
<dbReference type="AlphaFoldDB" id="A0A151XEQ9"/>
<dbReference type="Proteomes" id="UP000075809">
    <property type="component" value="Unassembled WGS sequence"/>
</dbReference>
<accession>A0A151XEQ9</accession>
<organism evidence="1 2">
    <name type="scientific">Mycetomoellerius zeteki</name>
    <dbReference type="NCBI Taxonomy" id="64791"/>
    <lineage>
        <taxon>Eukaryota</taxon>
        <taxon>Metazoa</taxon>
        <taxon>Ecdysozoa</taxon>
        <taxon>Arthropoda</taxon>
        <taxon>Hexapoda</taxon>
        <taxon>Insecta</taxon>
        <taxon>Pterygota</taxon>
        <taxon>Neoptera</taxon>
        <taxon>Endopterygota</taxon>
        <taxon>Hymenoptera</taxon>
        <taxon>Apocrita</taxon>
        <taxon>Aculeata</taxon>
        <taxon>Formicoidea</taxon>
        <taxon>Formicidae</taxon>
        <taxon>Myrmicinae</taxon>
        <taxon>Mycetomoellerius</taxon>
    </lineage>
</organism>
<evidence type="ECO:0000313" key="2">
    <source>
        <dbReference type="Proteomes" id="UP000075809"/>
    </source>
</evidence>
<proteinExistence type="predicted"/>
<reference evidence="1 2" key="1">
    <citation type="submission" date="2015-09" db="EMBL/GenBank/DDBJ databases">
        <title>Trachymyrmex zeteki WGS genome.</title>
        <authorList>
            <person name="Nygaard S."/>
            <person name="Hu H."/>
            <person name="Boomsma J."/>
            <person name="Zhang G."/>
        </authorList>
    </citation>
    <scope>NUCLEOTIDE SEQUENCE [LARGE SCALE GENOMIC DNA]</scope>
    <source>
        <strain evidence="1">Tzet28-1</strain>
        <tissue evidence="1">Whole body</tissue>
    </source>
</reference>
<sequence>MKKRKLNASRHGDIVRTQNGNYSSINAFHFTKLTITSQQISVSLNYLDIKKSCNSSVICITSDRKGFVKTFIGQAREDGRGSFSEKRRKNSRIRFGSSALQNILSRNCPAGVTSSESISHAFNIARTTTEKCRQAVLSEGCYERRGKG</sequence>
<keyword evidence="2" id="KW-1185">Reference proteome</keyword>
<dbReference type="EMBL" id="KQ982254">
    <property type="protein sequence ID" value="KYQ58758.1"/>
    <property type="molecule type" value="Genomic_DNA"/>
</dbReference>
<protein>
    <submittedName>
        <fullName evidence="1">Uncharacterized protein</fullName>
    </submittedName>
</protein>